<evidence type="ECO:0000313" key="2">
    <source>
        <dbReference type="Proteomes" id="UP000790377"/>
    </source>
</evidence>
<organism evidence="1 2">
    <name type="scientific">Hygrophoropsis aurantiaca</name>
    <dbReference type="NCBI Taxonomy" id="72124"/>
    <lineage>
        <taxon>Eukaryota</taxon>
        <taxon>Fungi</taxon>
        <taxon>Dikarya</taxon>
        <taxon>Basidiomycota</taxon>
        <taxon>Agaricomycotina</taxon>
        <taxon>Agaricomycetes</taxon>
        <taxon>Agaricomycetidae</taxon>
        <taxon>Boletales</taxon>
        <taxon>Coniophorineae</taxon>
        <taxon>Hygrophoropsidaceae</taxon>
        <taxon>Hygrophoropsis</taxon>
    </lineage>
</organism>
<evidence type="ECO:0000313" key="1">
    <source>
        <dbReference type="EMBL" id="KAH7908888.1"/>
    </source>
</evidence>
<sequence>MLIYACMLFSRVCLYPCSGVSLFFSLFHIIQYYHSIGRAVLGTYSPSQCEFIVMHTNGTNAFTTTERTDAGR</sequence>
<dbReference type="EMBL" id="MU267791">
    <property type="protein sequence ID" value="KAH7908888.1"/>
    <property type="molecule type" value="Genomic_DNA"/>
</dbReference>
<dbReference type="Proteomes" id="UP000790377">
    <property type="component" value="Unassembled WGS sequence"/>
</dbReference>
<reference evidence="1" key="1">
    <citation type="journal article" date="2021" name="New Phytol.">
        <title>Evolutionary innovations through gain and loss of genes in the ectomycorrhizal Boletales.</title>
        <authorList>
            <person name="Wu G."/>
            <person name="Miyauchi S."/>
            <person name="Morin E."/>
            <person name="Kuo A."/>
            <person name="Drula E."/>
            <person name="Varga T."/>
            <person name="Kohler A."/>
            <person name="Feng B."/>
            <person name="Cao Y."/>
            <person name="Lipzen A."/>
            <person name="Daum C."/>
            <person name="Hundley H."/>
            <person name="Pangilinan J."/>
            <person name="Johnson J."/>
            <person name="Barry K."/>
            <person name="LaButti K."/>
            <person name="Ng V."/>
            <person name="Ahrendt S."/>
            <person name="Min B."/>
            <person name="Choi I.G."/>
            <person name="Park H."/>
            <person name="Plett J.M."/>
            <person name="Magnuson J."/>
            <person name="Spatafora J.W."/>
            <person name="Nagy L.G."/>
            <person name="Henrissat B."/>
            <person name="Grigoriev I.V."/>
            <person name="Yang Z.L."/>
            <person name="Xu J."/>
            <person name="Martin F.M."/>
        </authorList>
    </citation>
    <scope>NUCLEOTIDE SEQUENCE</scope>
    <source>
        <strain evidence="1">ATCC 28755</strain>
    </source>
</reference>
<comment type="caution">
    <text evidence="1">The sequence shown here is derived from an EMBL/GenBank/DDBJ whole genome shotgun (WGS) entry which is preliminary data.</text>
</comment>
<name>A0ACB8A714_9AGAM</name>
<gene>
    <name evidence="1" type="ORF">BJ138DRAFT_1156575</name>
</gene>
<proteinExistence type="predicted"/>
<accession>A0ACB8A714</accession>
<keyword evidence="2" id="KW-1185">Reference proteome</keyword>
<protein>
    <submittedName>
        <fullName evidence="1">Uncharacterized protein</fullName>
    </submittedName>
</protein>